<dbReference type="AlphaFoldDB" id="A0A507CA53"/>
<keyword evidence="2 3" id="KW-0694">RNA-binding</keyword>
<dbReference type="PANTHER" id="PTHR24012">
    <property type="entry name" value="RNA BINDING PROTEIN"/>
    <property type="match status" value="1"/>
</dbReference>
<name>A0A507CA53_9FUNG</name>
<accession>A0A507CA53</accession>
<feature type="domain" description="RRM" evidence="5">
    <location>
        <begin position="64"/>
        <end position="137"/>
    </location>
</feature>
<evidence type="ECO:0000256" key="2">
    <source>
        <dbReference type="ARBA" id="ARBA00022884"/>
    </source>
</evidence>
<dbReference type="SUPFAM" id="SSF54928">
    <property type="entry name" value="RNA-binding domain, RBD"/>
    <property type="match status" value="2"/>
</dbReference>
<dbReference type="VEuPathDB" id="FungiDB:SeMB42_g07395"/>
<keyword evidence="1" id="KW-0677">Repeat</keyword>
<evidence type="ECO:0000256" key="1">
    <source>
        <dbReference type="ARBA" id="ARBA00022737"/>
    </source>
</evidence>
<feature type="region of interest" description="Disordered" evidence="4">
    <location>
        <begin position="1"/>
        <end position="23"/>
    </location>
</feature>
<feature type="domain" description="RRM" evidence="5">
    <location>
        <begin position="159"/>
        <end position="237"/>
    </location>
</feature>
<evidence type="ECO:0000256" key="4">
    <source>
        <dbReference type="SAM" id="MobiDB-lite"/>
    </source>
</evidence>
<dbReference type="SMART" id="SM00360">
    <property type="entry name" value="RRM"/>
    <property type="match status" value="2"/>
</dbReference>
<dbReference type="EMBL" id="QEAM01000612">
    <property type="protein sequence ID" value="TPX38450.1"/>
    <property type="molecule type" value="Genomic_DNA"/>
</dbReference>
<dbReference type="Gene3D" id="3.30.70.330">
    <property type="match status" value="2"/>
</dbReference>
<protein>
    <recommendedName>
        <fullName evidence="5">RRM domain-containing protein</fullName>
    </recommendedName>
</protein>
<dbReference type="InterPro" id="IPR000504">
    <property type="entry name" value="RRM_dom"/>
</dbReference>
<sequence length="399" mass="42713">MPINRPLLSPHMSPALSPLMSPQPSPTSSPIFLIPMPSNVISPRSPMRNSASPAIMSDAASPNTNVYVRGLHPTMTDDMFHDMVKTYGTILSAKAIINLHTGECKGFGFAMYDRESEAAAAMHGLEAQGYQVSFARVGPKLDADNYCIKMSDLQDLASTNLYISNIPLEFNEANLMELLKPQVVLSAKILREINGKSRGVGFARLETRDAAMAVISQFNEKTLPGADLPLQVRFADSEAQKRLRSSQSRTRKMAAPGVPIHGVLPAPSAQSHYTPPYPLYPPNTPLTLGLVTPVSFVPMDLSSTPSLTIIPSPTQLVQAMSHLDVTNVGSVALGDCINEQSFCSSADGIVQGASVGMVSICGETTDGPIGQPLRPADLLAVTAPRGEDRGGKSHKQIRQ</sequence>
<evidence type="ECO:0000313" key="6">
    <source>
        <dbReference type="EMBL" id="TPX38450.1"/>
    </source>
</evidence>
<gene>
    <name evidence="6" type="ORF">SeLEV6574_g07778</name>
</gene>
<dbReference type="Proteomes" id="UP000320475">
    <property type="component" value="Unassembled WGS sequence"/>
</dbReference>
<evidence type="ECO:0000256" key="3">
    <source>
        <dbReference type="PROSITE-ProRule" id="PRU00176"/>
    </source>
</evidence>
<dbReference type="PROSITE" id="PS50102">
    <property type="entry name" value="RRM"/>
    <property type="match status" value="2"/>
</dbReference>
<dbReference type="InterPro" id="IPR012677">
    <property type="entry name" value="Nucleotide-bd_a/b_plait_sf"/>
</dbReference>
<proteinExistence type="predicted"/>
<dbReference type="Pfam" id="PF00076">
    <property type="entry name" value="RRM_1"/>
    <property type="match status" value="2"/>
</dbReference>
<dbReference type="OrthoDB" id="271725at2759"/>
<dbReference type="InterPro" id="IPR035979">
    <property type="entry name" value="RBD_domain_sf"/>
</dbReference>
<comment type="caution">
    <text evidence="6">The sequence shown here is derived from an EMBL/GenBank/DDBJ whole genome shotgun (WGS) entry which is preliminary data.</text>
</comment>
<reference evidence="6 7" key="1">
    <citation type="journal article" date="2019" name="Sci. Rep.">
        <title>Comparative genomics of chytrid fungi reveal insights into the obligate biotrophic and pathogenic lifestyle of Synchytrium endobioticum.</title>
        <authorList>
            <person name="van de Vossenberg B.T.L.H."/>
            <person name="Warris S."/>
            <person name="Nguyen H.D.T."/>
            <person name="van Gent-Pelzer M.P.E."/>
            <person name="Joly D.L."/>
            <person name="van de Geest H.C."/>
            <person name="Bonants P.J.M."/>
            <person name="Smith D.S."/>
            <person name="Levesque C.A."/>
            <person name="van der Lee T.A.J."/>
        </authorList>
    </citation>
    <scope>NUCLEOTIDE SEQUENCE [LARGE SCALE GENOMIC DNA]</scope>
    <source>
        <strain evidence="6 7">LEV6574</strain>
    </source>
</reference>
<dbReference type="GO" id="GO:0003723">
    <property type="term" value="F:RNA binding"/>
    <property type="evidence" value="ECO:0007669"/>
    <property type="project" value="UniProtKB-UniRule"/>
</dbReference>
<evidence type="ECO:0000313" key="7">
    <source>
        <dbReference type="Proteomes" id="UP000320475"/>
    </source>
</evidence>
<organism evidence="6 7">
    <name type="scientific">Synchytrium endobioticum</name>
    <dbReference type="NCBI Taxonomy" id="286115"/>
    <lineage>
        <taxon>Eukaryota</taxon>
        <taxon>Fungi</taxon>
        <taxon>Fungi incertae sedis</taxon>
        <taxon>Chytridiomycota</taxon>
        <taxon>Chytridiomycota incertae sedis</taxon>
        <taxon>Chytridiomycetes</taxon>
        <taxon>Synchytriales</taxon>
        <taxon>Synchytriaceae</taxon>
        <taxon>Synchytrium</taxon>
    </lineage>
</organism>
<evidence type="ECO:0000259" key="5">
    <source>
        <dbReference type="PROSITE" id="PS50102"/>
    </source>
</evidence>